<comment type="pathway">
    <text evidence="1">Cofactor biosynthesis; riboflavin biosynthesis.</text>
</comment>
<evidence type="ECO:0000256" key="2">
    <source>
        <dbReference type="ARBA" id="ARBA00022857"/>
    </source>
</evidence>
<sequence length="225" mass="24221">MSETFELQRLADLTDEQLQQAYAPRGEPWMRVNFVSTVDGSATGADGLSTSINDDADKRVFDTLRKHADCLVVGAGTIRDEEYDVPKIPVVVVSRRADVPPTLREAPRGRVLVATVSSAEGLEEARELLGHEQVLVLGEDEIDLVALKAELLSRGWKDQLCEGGPSLFGDLLAAGVVDELCWTISPRLVAGDGPRIAGGPDVDVAVRPALLLEQDGTLLGRWLVG</sequence>
<dbReference type="Pfam" id="PF01872">
    <property type="entry name" value="RibD_C"/>
    <property type="match status" value="1"/>
</dbReference>
<evidence type="ECO:0000256" key="1">
    <source>
        <dbReference type="ARBA" id="ARBA00005104"/>
    </source>
</evidence>
<gene>
    <name evidence="5" type="ORF">ACFFJG_07125</name>
</gene>
<evidence type="ECO:0000313" key="6">
    <source>
        <dbReference type="Proteomes" id="UP001589698"/>
    </source>
</evidence>
<dbReference type="Proteomes" id="UP001589698">
    <property type="component" value="Unassembled WGS sequence"/>
</dbReference>
<accession>A0ABV6E006</accession>
<proteinExistence type="predicted"/>
<evidence type="ECO:0000259" key="4">
    <source>
        <dbReference type="Pfam" id="PF01872"/>
    </source>
</evidence>
<dbReference type="Gene3D" id="3.40.430.10">
    <property type="entry name" value="Dihydrofolate Reductase, subunit A"/>
    <property type="match status" value="1"/>
</dbReference>
<dbReference type="InterPro" id="IPR024072">
    <property type="entry name" value="DHFR-like_dom_sf"/>
</dbReference>
<dbReference type="SUPFAM" id="SSF53597">
    <property type="entry name" value="Dihydrofolate reductase-like"/>
    <property type="match status" value="1"/>
</dbReference>
<evidence type="ECO:0000313" key="5">
    <source>
        <dbReference type="EMBL" id="MFC0222248.1"/>
    </source>
</evidence>
<keyword evidence="3" id="KW-0560">Oxidoreductase</keyword>
<dbReference type="RefSeq" id="WP_378517905.1">
    <property type="nucleotide sequence ID" value="NZ_CBCSDI010000021.1"/>
</dbReference>
<organism evidence="5 6">
    <name type="scientific">Nocardioides zeicaulis</name>
    <dbReference type="NCBI Taxonomy" id="1776857"/>
    <lineage>
        <taxon>Bacteria</taxon>
        <taxon>Bacillati</taxon>
        <taxon>Actinomycetota</taxon>
        <taxon>Actinomycetes</taxon>
        <taxon>Propionibacteriales</taxon>
        <taxon>Nocardioidaceae</taxon>
        <taxon>Nocardioides</taxon>
    </lineage>
</organism>
<keyword evidence="6" id="KW-1185">Reference proteome</keyword>
<reference evidence="5 6" key="1">
    <citation type="submission" date="2024-09" db="EMBL/GenBank/DDBJ databases">
        <authorList>
            <person name="Sun Q."/>
            <person name="Mori K."/>
        </authorList>
    </citation>
    <scope>NUCLEOTIDE SEQUENCE [LARGE SCALE GENOMIC DNA]</scope>
    <source>
        <strain evidence="5 6">CCM 8654</strain>
    </source>
</reference>
<dbReference type="EMBL" id="JBHLXH010000001">
    <property type="protein sequence ID" value="MFC0222248.1"/>
    <property type="molecule type" value="Genomic_DNA"/>
</dbReference>
<feature type="domain" description="Bacterial bifunctional deaminase-reductase C-terminal" evidence="4">
    <location>
        <begin position="28"/>
        <end position="205"/>
    </location>
</feature>
<dbReference type="InterPro" id="IPR050765">
    <property type="entry name" value="Riboflavin_Biosynth_HTPR"/>
</dbReference>
<dbReference type="PANTHER" id="PTHR38011">
    <property type="entry name" value="DIHYDROFOLATE REDUCTASE FAMILY PROTEIN (AFU_ORTHOLOGUE AFUA_8G06820)"/>
    <property type="match status" value="1"/>
</dbReference>
<protein>
    <submittedName>
        <fullName evidence="5">Dihydrofolate reductase family protein</fullName>
    </submittedName>
</protein>
<comment type="caution">
    <text evidence="5">The sequence shown here is derived from an EMBL/GenBank/DDBJ whole genome shotgun (WGS) entry which is preliminary data.</text>
</comment>
<dbReference type="PANTHER" id="PTHR38011:SF7">
    <property type="entry name" value="2,5-DIAMINO-6-RIBOSYLAMINO-4(3H)-PYRIMIDINONE 5'-PHOSPHATE REDUCTASE"/>
    <property type="match status" value="1"/>
</dbReference>
<name>A0ABV6E006_9ACTN</name>
<evidence type="ECO:0000256" key="3">
    <source>
        <dbReference type="ARBA" id="ARBA00023002"/>
    </source>
</evidence>
<keyword evidence="2" id="KW-0521">NADP</keyword>
<dbReference type="InterPro" id="IPR002734">
    <property type="entry name" value="RibDG_C"/>
</dbReference>